<organism evidence="1 2">
    <name type="scientific">Candidatus Fokinia crypta</name>
    <dbReference type="NCBI Taxonomy" id="1920990"/>
    <lineage>
        <taxon>Bacteria</taxon>
        <taxon>Pseudomonadati</taxon>
        <taxon>Pseudomonadota</taxon>
        <taxon>Alphaproteobacteria</taxon>
        <taxon>Rickettsiales</taxon>
        <taxon>Candidatus Midichloriaceae</taxon>
        <taxon>Candidatus Fokinia</taxon>
    </lineage>
</organism>
<sequence length="50" mass="5871">MIESFIVQSFMLTNKEKNSKSKISIPKLVYIYFIGITRILPLPEMRTYTS</sequence>
<name>A0ABZ0UP52_9RICK</name>
<evidence type="ECO:0000313" key="1">
    <source>
        <dbReference type="EMBL" id="WPX97915.1"/>
    </source>
</evidence>
<accession>A0ABZ0UP52</accession>
<protein>
    <recommendedName>
        <fullName evidence="3">Transposase</fullName>
    </recommendedName>
</protein>
<reference evidence="1" key="1">
    <citation type="submission" date="2022-10" db="EMBL/GenBank/DDBJ databases">
        <title>Host association and intracellularity evolved multiple times independently in the Rickettsiales.</title>
        <authorList>
            <person name="Castelli M."/>
            <person name="Nardi T."/>
            <person name="Gammuto L."/>
            <person name="Bellinzona G."/>
            <person name="Sabaneyeva E."/>
            <person name="Potekhin A."/>
            <person name="Serra V."/>
            <person name="Petroni G."/>
            <person name="Sassera D."/>
        </authorList>
    </citation>
    <scope>NUCLEOTIDE SEQUENCE [LARGE SCALE GENOMIC DNA]</scope>
    <source>
        <strain evidence="1">US_Bl 11III1</strain>
    </source>
</reference>
<evidence type="ECO:0008006" key="3">
    <source>
        <dbReference type="Google" id="ProtNLM"/>
    </source>
</evidence>
<dbReference type="Proteomes" id="UP001325140">
    <property type="component" value="Chromosome"/>
</dbReference>
<dbReference type="EMBL" id="CP110343">
    <property type="protein sequence ID" value="WPX97915.1"/>
    <property type="molecule type" value="Genomic_DNA"/>
</dbReference>
<proteinExistence type="predicted"/>
<gene>
    <name evidence="1" type="ORF">Fokcrypt_00439</name>
</gene>
<evidence type="ECO:0000313" key="2">
    <source>
        <dbReference type="Proteomes" id="UP001325140"/>
    </source>
</evidence>
<keyword evidence="2" id="KW-1185">Reference proteome</keyword>